<comment type="caution">
    <text evidence="2">The sequence shown here is derived from an EMBL/GenBank/DDBJ whole genome shotgun (WGS) entry which is preliminary data.</text>
</comment>
<evidence type="ECO:0000313" key="2">
    <source>
        <dbReference type="EMBL" id="MFC5447465.1"/>
    </source>
</evidence>
<feature type="transmembrane region" description="Helical" evidence="1">
    <location>
        <begin position="526"/>
        <end position="546"/>
    </location>
</feature>
<keyword evidence="1" id="KW-0472">Membrane</keyword>
<dbReference type="Proteomes" id="UP001596044">
    <property type="component" value="Unassembled WGS sequence"/>
</dbReference>
<feature type="transmembrane region" description="Helical" evidence="1">
    <location>
        <begin position="442"/>
        <end position="467"/>
    </location>
</feature>
<feature type="transmembrane region" description="Helical" evidence="1">
    <location>
        <begin position="312"/>
        <end position="332"/>
    </location>
</feature>
<feature type="transmembrane region" description="Helical" evidence="1">
    <location>
        <begin position="261"/>
        <end position="281"/>
    </location>
</feature>
<reference evidence="3" key="1">
    <citation type="journal article" date="2019" name="Int. J. Syst. Evol. Microbiol.">
        <title>The Global Catalogue of Microorganisms (GCM) 10K type strain sequencing project: providing services to taxonomists for standard genome sequencing and annotation.</title>
        <authorList>
            <consortium name="The Broad Institute Genomics Platform"/>
            <consortium name="The Broad Institute Genome Sequencing Center for Infectious Disease"/>
            <person name="Wu L."/>
            <person name="Ma J."/>
        </authorList>
    </citation>
    <scope>NUCLEOTIDE SEQUENCE [LARGE SCALE GENOMIC DNA]</scope>
    <source>
        <strain evidence="3">KACC 11904</strain>
    </source>
</reference>
<name>A0ABW0K277_9BACL</name>
<protein>
    <submittedName>
        <fullName evidence="2">DUF2339 domain-containing protein</fullName>
    </submittedName>
</protein>
<feature type="transmembrane region" description="Helical" evidence="1">
    <location>
        <begin position="408"/>
        <end position="430"/>
    </location>
</feature>
<accession>A0ABW0K277</accession>
<sequence>MDIQNKINELETRVNQLQNEIGDLKRHVNGEISRKDVQSVPPVTSSPSVEPVPIVPKQTIVKKEVDWEHLLARVWLPRIFILVLLIGVLWGFGAAVSTGLITKPIRCLLGLIATAVLFWQGERQIRKQRSALGQVLLGGSISMSIITIFAAHMLYGYLYSTAAFALNILAIAAGVFISIRHKSEIMILLSTFGGFLVPFLVKSDIPNFWVFTVYELLLSVTMLYISLQYRFRVLYYSAFFLLHLALLVGVAFGNVSHQHAGFAFLTSACLQHLALFVYFVVRKIQAPSKIATLFISFTLTCVWVRFLEPSYFGRFVIIASAAYVLWAVFAVIKNRPERFVMMAIATFSLFLWINEITHGETSALVFMMEGFLAVVLGIVLASRLQLITGSVVYLIGASNVLSGKMEDIYSLQTLSGLLLIATIYTVYVLFKKYHAEHSKRIQWLLWIDSIVTLWFITQISTCLTVNLKYDMQHLVVSFAWALYAIVIIAIGIWINQKKVRLAGILFLFITLVKVICIDLPDVSIAIRAMLFIVIGCMGIVVSRLLYKKEGKDIES</sequence>
<organism evidence="2 3">
    <name type="scientific">Paenibacillus aestuarii</name>
    <dbReference type="NCBI Taxonomy" id="516965"/>
    <lineage>
        <taxon>Bacteria</taxon>
        <taxon>Bacillati</taxon>
        <taxon>Bacillota</taxon>
        <taxon>Bacilli</taxon>
        <taxon>Bacillales</taxon>
        <taxon>Paenibacillaceae</taxon>
        <taxon>Paenibacillus</taxon>
    </lineage>
</organism>
<feature type="transmembrane region" description="Helical" evidence="1">
    <location>
        <begin position="185"/>
        <end position="201"/>
    </location>
</feature>
<keyword evidence="3" id="KW-1185">Reference proteome</keyword>
<feature type="transmembrane region" description="Helical" evidence="1">
    <location>
        <begin position="75"/>
        <end position="95"/>
    </location>
</feature>
<feature type="transmembrane region" description="Helical" evidence="1">
    <location>
        <begin position="290"/>
        <end position="306"/>
    </location>
</feature>
<feature type="transmembrane region" description="Helical" evidence="1">
    <location>
        <begin position="101"/>
        <end position="119"/>
    </location>
</feature>
<dbReference type="RefSeq" id="WP_270884253.1">
    <property type="nucleotide sequence ID" value="NZ_JAQFVF010000065.1"/>
</dbReference>
<dbReference type="PANTHER" id="PTHR38434">
    <property type="entry name" value="BLL2549 PROTEIN"/>
    <property type="match status" value="1"/>
</dbReference>
<feature type="transmembrane region" description="Helical" evidence="1">
    <location>
        <begin position="131"/>
        <end position="151"/>
    </location>
</feature>
<feature type="transmembrane region" description="Helical" evidence="1">
    <location>
        <begin position="234"/>
        <end position="255"/>
    </location>
</feature>
<dbReference type="Pfam" id="PF10101">
    <property type="entry name" value="DUF2339"/>
    <property type="match status" value="1"/>
</dbReference>
<feature type="transmembrane region" description="Helical" evidence="1">
    <location>
        <begin position="501"/>
        <end position="520"/>
    </location>
</feature>
<dbReference type="InterPro" id="IPR019286">
    <property type="entry name" value="DUF2339_TM"/>
</dbReference>
<feature type="transmembrane region" description="Helical" evidence="1">
    <location>
        <begin position="207"/>
        <end position="227"/>
    </location>
</feature>
<evidence type="ECO:0000256" key="1">
    <source>
        <dbReference type="SAM" id="Phobius"/>
    </source>
</evidence>
<proteinExistence type="predicted"/>
<keyword evidence="1" id="KW-0812">Transmembrane</keyword>
<dbReference type="PANTHER" id="PTHR38434:SF1">
    <property type="entry name" value="BLL2549 PROTEIN"/>
    <property type="match status" value="1"/>
</dbReference>
<evidence type="ECO:0000313" key="3">
    <source>
        <dbReference type="Proteomes" id="UP001596044"/>
    </source>
</evidence>
<feature type="transmembrane region" description="Helical" evidence="1">
    <location>
        <begin position="473"/>
        <end position="494"/>
    </location>
</feature>
<keyword evidence="1" id="KW-1133">Transmembrane helix</keyword>
<feature type="transmembrane region" description="Helical" evidence="1">
    <location>
        <begin position="157"/>
        <end position="178"/>
    </location>
</feature>
<gene>
    <name evidence="2" type="ORF">ACFPOG_04300</name>
</gene>
<dbReference type="EMBL" id="JBHSMJ010000007">
    <property type="protein sequence ID" value="MFC5447465.1"/>
    <property type="molecule type" value="Genomic_DNA"/>
</dbReference>